<gene>
    <name evidence="1" type="ORF">EB241_08260</name>
</gene>
<reference evidence="1 2" key="1">
    <citation type="submission" date="2018-10" db="EMBL/GenBank/DDBJ databases">
        <title>Draft genome sequence for the type isolate of Erwinia psidii, agent causal of bacterial blight in guava (Psidium guajava) and wilt and die-back of Eucalyptus spp.</title>
        <authorList>
            <person name="Hermenegildo P.S."/>
            <person name="Santos S.A."/>
            <person name="Guimaraes L.M.S."/>
            <person name="Vidigal P.M.P."/>
            <person name="Pereira I.C."/>
            <person name="Badel J.L."/>
            <person name="Alfenas-Zerbini P."/>
            <person name="Ferreira M.A.S.V."/>
            <person name="Alfenas A.C."/>
        </authorList>
    </citation>
    <scope>NUCLEOTIDE SEQUENCE [LARGE SCALE GENOMIC DNA]</scope>
    <source>
        <strain evidence="1 2">IBSBF 435</strain>
    </source>
</reference>
<accession>A0A3N6S1H2</accession>
<comment type="caution">
    <text evidence="1">The sequence shown here is derived from an EMBL/GenBank/DDBJ whole genome shotgun (WGS) entry which is preliminary data.</text>
</comment>
<sequence>MTKRWQDFPPADYQGSLLWCLAKISEFYATTDGQRPGIPPQTTTQMGVYQCGVPFRITGNRLVANVIAGMKKTACHSALQQRSE</sequence>
<organism evidence="1 2">
    <name type="scientific">Erwinia psidii</name>
    <dbReference type="NCBI Taxonomy" id="69224"/>
    <lineage>
        <taxon>Bacteria</taxon>
        <taxon>Pseudomonadati</taxon>
        <taxon>Pseudomonadota</taxon>
        <taxon>Gammaproteobacteria</taxon>
        <taxon>Enterobacterales</taxon>
        <taxon>Erwiniaceae</taxon>
        <taxon>Erwinia</taxon>
    </lineage>
</organism>
<proteinExistence type="predicted"/>
<dbReference type="RefSeq" id="WP_124232685.1">
    <property type="nucleotide sequence ID" value="NZ_RHHM01000005.1"/>
</dbReference>
<evidence type="ECO:0000313" key="1">
    <source>
        <dbReference type="EMBL" id="RQM38677.1"/>
    </source>
</evidence>
<dbReference type="Proteomes" id="UP000279457">
    <property type="component" value="Unassembled WGS sequence"/>
</dbReference>
<keyword evidence="2" id="KW-1185">Reference proteome</keyword>
<dbReference type="EMBL" id="RHHM01000005">
    <property type="protein sequence ID" value="RQM38677.1"/>
    <property type="molecule type" value="Genomic_DNA"/>
</dbReference>
<dbReference type="AlphaFoldDB" id="A0A3N6S1H2"/>
<name>A0A3N6S1H2_9GAMM</name>
<evidence type="ECO:0000313" key="2">
    <source>
        <dbReference type="Proteomes" id="UP000279457"/>
    </source>
</evidence>
<protein>
    <submittedName>
        <fullName evidence="1">Uncharacterized protein</fullName>
    </submittedName>
</protein>